<feature type="region of interest" description="Disordered" evidence="1">
    <location>
        <begin position="577"/>
        <end position="638"/>
    </location>
</feature>
<feature type="compositionally biased region" description="Polar residues" evidence="1">
    <location>
        <begin position="621"/>
        <end position="638"/>
    </location>
</feature>
<gene>
    <name evidence="2" type="ORF">ACHAWO_006056</name>
</gene>
<feature type="compositionally biased region" description="Basic and acidic residues" evidence="1">
    <location>
        <begin position="170"/>
        <end position="184"/>
    </location>
</feature>
<evidence type="ECO:0008006" key="4">
    <source>
        <dbReference type="Google" id="ProtNLM"/>
    </source>
</evidence>
<evidence type="ECO:0000313" key="3">
    <source>
        <dbReference type="Proteomes" id="UP001530400"/>
    </source>
</evidence>
<proteinExistence type="predicted"/>
<keyword evidence="3" id="KW-1185">Reference proteome</keyword>
<organism evidence="2 3">
    <name type="scientific">Cyclotella atomus</name>
    <dbReference type="NCBI Taxonomy" id="382360"/>
    <lineage>
        <taxon>Eukaryota</taxon>
        <taxon>Sar</taxon>
        <taxon>Stramenopiles</taxon>
        <taxon>Ochrophyta</taxon>
        <taxon>Bacillariophyta</taxon>
        <taxon>Coscinodiscophyceae</taxon>
        <taxon>Thalassiosirophycidae</taxon>
        <taxon>Stephanodiscales</taxon>
        <taxon>Stephanodiscaceae</taxon>
        <taxon>Cyclotella</taxon>
    </lineage>
</organism>
<name>A0ABD3PW53_9STRA</name>
<dbReference type="EMBL" id="JALLPJ020000432">
    <property type="protein sequence ID" value="KAL3792237.1"/>
    <property type="molecule type" value="Genomic_DNA"/>
</dbReference>
<dbReference type="AlphaFoldDB" id="A0ABD3PW53"/>
<accession>A0ABD3PW53</accession>
<feature type="compositionally biased region" description="Polar residues" evidence="1">
    <location>
        <begin position="591"/>
        <end position="605"/>
    </location>
</feature>
<evidence type="ECO:0000256" key="1">
    <source>
        <dbReference type="SAM" id="MobiDB-lite"/>
    </source>
</evidence>
<sequence>MENKGGGLGRFARRKPGAGGSLSQPSADGAPKPTDASAETPIDRPGTGNSEGFPPPFSDRPNTGNSEGMGFSTFMHFGTDEGVNNFGADDNYNVASYNLGMDGEDVGIDAYPVLDDAAHGEEANPASTAAPIPSAGGAKGINFLKNKRASMDHPAVPAPAAVDSPMGEVQEPKSELEATKDTVDSPKANESAMDLDPEATNFDALENSQEDPAVANANFDTNANNAFDTNFIQVDASFAVPAQEAPQVPESILGDSQEDVQDDLTATSYISTKENDVLMSDGKEMEKHSAAMEGMTTNDGIERGQQWTKPNDVAKMDEGPKMTSPDFGATKQQPSFKATTAARVSLSPQNAANRNARNSGVSNLSPLRNAMFNSNPTNRGGVGLANSGTLNQTEISLENVNEFQGTSNLSDGLANFNDNTTMLDDSDNCTDAIMDDDQSIIIPGEEPIPNNEYQPPDTSNLAQFGTESTFDNGFSMDLNPAADRAKDDFTMVSAGKNVGASANVAHAKTTGFNANYGAQNQQPNASRTSIISRTAANHVGAHTGPMGNRPRSNAFSFAQTTQKQRAAVNVAAALNRGNQASRGPSKPANASHAQVSHGPSKTVNASEKPASVTPPGRNGNVMASLTRLGNSGNQANTAVTPDATMQNRVRTLMQMPPREMQKQPAVEAHNDTSVERHIPDASSFSPPPSGNSDASTTPKMSNMQAQPAANQPKDVQWNISVAESSCSNLSFDELLNKFLEDIQEAADLNEAGANDLLDLEVELSHAFAASLRCKGDIMDLLDEVEEANANVERMLVQL</sequence>
<feature type="region of interest" description="Disordered" evidence="1">
    <location>
        <begin position="657"/>
        <end position="712"/>
    </location>
</feature>
<protein>
    <recommendedName>
        <fullName evidence="4">HPt domain-containing protein</fullName>
    </recommendedName>
</protein>
<feature type="compositionally biased region" description="Polar residues" evidence="1">
    <location>
        <begin position="550"/>
        <end position="561"/>
    </location>
</feature>
<evidence type="ECO:0000313" key="2">
    <source>
        <dbReference type="EMBL" id="KAL3792237.1"/>
    </source>
</evidence>
<dbReference type="Proteomes" id="UP001530400">
    <property type="component" value="Unassembled WGS sequence"/>
</dbReference>
<reference evidence="2 3" key="1">
    <citation type="submission" date="2024-10" db="EMBL/GenBank/DDBJ databases">
        <title>Updated reference genomes for cyclostephanoid diatoms.</title>
        <authorList>
            <person name="Roberts W.R."/>
            <person name="Alverson A.J."/>
        </authorList>
    </citation>
    <scope>NUCLEOTIDE SEQUENCE [LARGE SCALE GENOMIC DNA]</scope>
    <source>
        <strain evidence="2 3">AJA010-31</strain>
    </source>
</reference>
<feature type="compositionally biased region" description="Basic and acidic residues" evidence="1">
    <location>
        <begin position="668"/>
        <end position="679"/>
    </location>
</feature>
<feature type="region of interest" description="Disordered" evidence="1">
    <location>
        <begin position="539"/>
        <end position="561"/>
    </location>
</feature>
<feature type="compositionally biased region" description="Polar residues" evidence="1">
    <location>
        <begin position="346"/>
        <end position="378"/>
    </location>
</feature>
<feature type="region of interest" description="Disordered" evidence="1">
    <location>
        <begin position="324"/>
        <end position="385"/>
    </location>
</feature>
<feature type="region of interest" description="Disordered" evidence="1">
    <location>
        <begin position="1"/>
        <end position="69"/>
    </location>
</feature>
<feature type="compositionally biased region" description="Polar residues" evidence="1">
    <location>
        <begin position="690"/>
        <end position="709"/>
    </location>
</feature>
<feature type="region of interest" description="Disordered" evidence="1">
    <location>
        <begin position="159"/>
        <end position="193"/>
    </location>
</feature>
<comment type="caution">
    <text evidence="2">The sequence shown here is derived from an EMBL/GenBank/DDBJ whole genome shotgun (WGS) entry which is preliminary data.</text>
</comment>